<dbReference type="Gene3D" id="1.10.10.60">
    <property type="entry name" value="Homeodomain-like"/>
    <property type="match status" value="1"/>
</dbReference>
<evidence type="ECO:0000313" key="6">
    <source>
        <dbReference type="Proteomes" id="UP001428290"/>
    </source>
</evidence>
<dbReference type="PANTHER" id="PTHR43280:SF2">
    <property type="entry name" value="HTH-TYPE TRANSCRIPTIONAL REGULATOR EXSA"/>
    <property type="match status" value="1"/>
</dbReference>
<accession>A0ABP9WZN2</accession>
<dbReference type="EMBL" id="BAABRU010000007">
    <property type="protein sequence ID" value="GAA5528642.1"/>
    <property type="molecule type" value="Genomic_DNA"/>
</dbReference>
<dbReference type="Pfam" id="PF12833">
    <property type="entry name" value="HTH_18"/>
    <property type="match status" value="1"/>
</dbReference>
<evidence type="ECO:0000259" key="4">
    <source>
        <dbReference type="PROSITE" id="PS01124"/>
    </source>
</evidence>
<dbReference type="SUPFAM" id="SSF46689">
    <property type="entry name" value="Homeodomain-like"/>
    <property type="match status" value="2"/>
</dbReference>
<comment type="caution">
    <text evidence="5">The sequence shown here is derived from an EMBL/GenBank/DDBJ whole genome shotgun (WGS) entry which is preliminary data.</text>
</comment>
<evidence type="ECO:0000256" key="1">
    <source>
        <dbReference type="ARBA" id="ARBA00023015"/>
    </source>
</evidence>
<feature type="domain" description="HTH araC/xylS-type" evidence="4">
    <location>
        <begin position="195"/>
        <end position="293"/>
    </location>
</feature>
<dbReference type="InterPro" id="IPR009057">
    <property type="entry name" value="Homeodomain-like_sf"/>
</dbReference>
<dbReference type="PANTHER" id="PTHR43280">
    <property type="entry name" value="ARAC-FAMILY TRANSCRIPTIONAL REGULATOR"/>
    <property type="match status" value="1"/>
</dbReference>
<evidence type="ECO:0000256" key="2">
    <source>
        <dbReference type="ARBA" id="ARBA00023125"/>
    </source>
</evidence>
<protein>
    <submittedName>
        <fullName evidence="5">HTH-type transcriptional activator RhaS</fullName>
    </submittedName>
</protein>
<dbReference type="InterPro" id="IPR020449">
    <property type="entry name" value="Tscrpt_reg_AraC-type_HTH"/>
</dbReference>
<dbReference type="InterPro" id="IPR018060">
    <property type="entry name" value="HTH_AraC"/>
</dbReference>
<reference evidence="5 6" key="1">
    <citation type="submission" date="2024-02" db="EMBL/GenBank/DDBJ databases">
        <title>Herpetosiphon gulosus NBRC 112829.</title>
        <authorList>
            <person name="Ichikawa N."/>
            <person name="Katano-Makiyama Y."/>
            <person name="Hidaka K."/>
        </authorList>
    </citation>
    <scope>NUCLEOTIDE SEQUENCE [LARGE SCALE GENOMIC DNA]</scope>
    <source>
        <strain evidence="5 6">NBRC 112829</strain>
    </source>
</reference>
<keyword evidence="3" id="KW-0804">Transcription</keyword>
<keyword evidence="2" id="KW-0238">DNA-binding</keyword>
<dbReference type="RefSeq" id="WP_345722254.1">
    <property type="nucleotide sequence ID" value="NZ_BAABRU010000007.1"/>
</dbReference>
<gene>
    <name evidence="5" type="primary">rhaS_2</name>
    <name evidence="5" type="ORF">Hgul01_02444</name>
</gene>
<organism evidence="5 6">
    <name type="scientific">Herpetosiphon gulosus</name>
    <dbReference type="NCBI Taxonomy" id="1973496"/>
    <lineage>
        <taxon>Bacteria</taxon>
        <taxon>Bacillati</taxon>
        <taxon>Chloroflexota</taxon>
        <taxon>Chloroflexia</taxon>
        <taxon>Herpetosiphonales</taxon>
        <taxon>Herpetosiphonaceae</taxon>
        <taxon>Herpetosiphon</taxon>
    </lineage>
</organism>
<keyword evidence="6" id="KW-1185">Reference proteome</keyword>
<evidence type="ECO:0000313" key="5">
    <source>
        <dbReference type="EMBL" id="GAA5528642.1"/>
    </source>
</evidence>
<dbReference type="PROSITE" id="PS01124">
    <property type="entry name" value="HTH_ARAC_FAMILY_2"/>
    <property type="match status" value="1"/>
</dbReference>
<keyword evidence="1" id="KW-0805">Transcription regulation</keyword>
<evidence type="ECO:0000256" key="3">
    <source>
        <dbReference type="ARBA" id="ARBA00023163"/>
    </source>
</evidence>
<dbReference type="Proteomes" id="UP001428290">
    <property type="component" value="Unassembled WGS sequence"/>
</dbReference>
<proteinExistence type="predicted"/>
<dbReference type="PRINTS" id="PR00032">
    <property type="entry name" value="HTHARAC"/>
</dbReference>
<name>A0ABP9WZN2_9CHLR</name>
<dbReference type="SMART" id="SM00342">
    <property type="entry name" value="HTH_ARAC"/>
    <property type="match status" value="1"/>
</dbReference>
<sequence length="311" mass="35198">MNGLVRFRNNLQWATTLPLFRRPGLTIERRRFTDQRPLMPQIERWRSWSMQLTLSGTRYVSYGDRSFCQAPTSLVLTSPQTDPMRIRYLPGATTDWLNLTWTNDGWQHFINQYPQFNQRHAYLIKDAVRSPLLAVRYVPPPALHAARQLITIAALPEAPPATLENAATTFLALLSALDFQTTLNGYAPTQAQSVEKAQALMMKNLERPPSISQLASTLHISPRQLQRDFLACTGLSPLSYLQMLRLSEANMLLASTNLPIGTIASRLGYASAAHFSAAFRRLYDCTPRQIREYDDDLMLDAVMEEAHGCSN</sequence>